<sequence>MNKNRSIQLAIEILGGQKKLGEITGTTQPNVWKWLHNKQKVKADYVPLIVKATNGVVKACELRPDLPELFPPE</sequence>
<dbReference type="Pfam" id="PF15943">
    <property type="entry name" value="YdaS_toxin"/>
    <property type="match status" value="1"/>
</dbReference>
<dbReference type="RefSeq" id="WP_091123774.1">
    <property type="nucleotide sequence ID" value="NZ_FMBA01000026.1"/>
</dbReference>
<dbReference type="Gene3D" id="1.10.260.40">
    <property type="entry name" value="lambda repressor-like DNA-binding domains"/>
    <property type="match status" value="1"/>
</dbReference>
<gene>
    <name evidence="1" type="ORF">GA0061080_102636</name>
</gene>
<dbReference type="STRING" id="1798183.GA0061080_102636"/>
<evidence type="ECO:0000313" key="2">
    <source>
        <dbReference type="Proteomes" id="UP000199698"/>
    </source>
</evidence>
<dbReference type="OrthoDB" id="5682908at2"/>
<organism evidence="1 2">
    <name type="scientific">Gilliamella intestini</name>
    <dbReference type="NCBI Taxonomy" id="1798183"/>
    <lineage>
        <taxon>Bacteria</taxon>
        <taxon>Pseudomonadati</taxon>
        <taxon>Pseudomonadota</taxon>
        <taxon>Gammaproteobacteria</taxon>
        <taxon>Orbales</taxon>
        <taxon>Orbaceae</taxon>
        <taxon>Gilliamella</taxon>
    </lineage>
</organism>
<keyword evidence="2" id="KW-1185">Reference proteome</keyword>
<name>A0A1C4BXZ1_9GAMM</name>
<reference evidence="2" key="1">
    <citation type="submission" date="2016-08" db="EMBL/GenBank/DDBJ databases">
        <authorList>
            <person name="Varghese N."/>
            <person name="Submissions Spin"/>
        </authorList>
    </citation>
    <scope>NUCLEOTIDE SEQUENCE [LARGE SCALE GENOMIC DNA]</scope>
    <source>
        <strain evidence="2">R-53144</strain>
    </source>
</reference>
<dbReference type="InterPro" id="IPR010982">
    <property type="entry name" value="Lambda_DNA-bd_dom_sf"/>
</dbReference>
<dbReference type="Proteomes" id="UP000199698">
    <property type="component" value="Unassembled WGS sequence"/>
</dbReference>
<dbReference type="GO" id="GO:0003677">
    <property type="term" value="F:DNA binding"/>
    <property type="evidence" value="ECO:0007669"/>
    <property type="project" value="InterPro"/>
</dbReference>
<protein>
    <submittedName>
        <fullName evidence="1">Putative antitoxin of toxin-antitoxin system, YdaS/YdaT</fullName>
    </submittedName>
</protein>
<evidence type="ECO:0000313" key="1">
    <source>
        <dbReference type="EMBL" id="SCC11670.1"/>
    </source>
</evidence>
<dbReference type="InterPro" id="IPR031856">
    <property type="entry name" value="YdaS_toxin-like"/>
</dbReference>
<accession>A0A1C4BXZ1</accession>
<proteinExistence type="predicted"/>
<dbReference type="SUPFAM" id="SSF47413">
    <property type="entry name" value="lambda repressor-like DNA-binding domains"/>
    <property type="match status" value="1"/>
</dbReference>
<dbReference type="AlphaFoldDB" id="A0A1C4BXZ1"/>
<dbReference type="EMBL" id="FMBA01000026">
    <property type="protein sequence ID" value="SCC11670.1"/>
    <property type="molecule type" value="Genomic_DNA"/>
</dbReference>